<reference evidence="5 6" key="1">
    <citation type="submission" date="2020-04" db="EMBL/GenBank/DDBJ databases">
        <title>Perkinsus olseni comparative genomics.</title>
        <authorList>
            <person name="Bogema D.R."/>
        </authorList>
    </citation>
    <scope>NUCLEOTIDE SEQUENCE [LARGE SCALE GENOMIC DNA]</scope>
    <source>
        <strain evidence="5">00978-12</strain>
    </source>
</reference>
<dbReference type="SMART" id="SM00184">
    <property type="entry name" value="RING"/>
    <property type="match status" value="1"/>
</dbReference>
<dbReference type="PANTHER" id="PTHR22996:SF0">
    <property type="entry name" value="RE60872P-RELATED"/>
    <property type="match status" value="1"/>
</dbReference>
<dbReference type="EMBL" id="JABANP010000211">
    <property type="protein sequence ID" value="KAF4686714.1"/>
    <property type="molecule type" value="Genomic_DNA"/>
</dbReference>
<dbReference type="SUPFAM" id="SSF57850">
    <property type="entry name" value="RING/U-box"/>
    <property type="match status" value="1"/>
</dbReference>
<comment type="caution">
    <text evidence="5">The sequence shown here is derived from an EMBL/GenBank/DDBJ whole genome shotgun (WGS) entry which is preliminary data.</text>
</comment>
<evidence type="ECO:0000256" key="2">
    <source>
        <dbReference type="SAM" id="MobiDB-lite"/>
    </source>
</evidence>
<evidence type="ECO:0000313" key="5">
    <source>
        <dbReference type="EMBL" id="KAF4686714.1"/>
    </source>
</evidence>
<dbReference type="GO" id="GO:0008270">
    <property type="term" value="F:zinc ion binding"/>
    <property type="evidence" value="ECO:0007669"/>
    <property type="project" value="UniProtKB-KW"/>
</dbReference>
<dbReference type="Proteomes" id="UP000541610">
    <property type="component" value="Unassembled WGS sequence"/>
</dbReference>
<feature type="compositionally biased region" description="Low complexity" evidence="2">
    <location>
        <begin position="941"/>
        <end position="950"/>
    </location>
</feature>
<dbReference type="GO" id="GO:0005737">
    <property type="term" value="C:cytoplasm"/>
    <property type="evidence" value="ECO:0007669"/>
    <property type="project" value="TreeGrafter"/>
</dbReference>
<dbReference type="InterPro" id="IPR001841">
    <property type="entry name" value="Znf_RING"/>
</dbReference>
<dbReference type="Pfam" id="PF13920">
    <property type="entry name" value="zf-C3HC4_3"/>
    <property type="match status" value="1"/>
</dbReference>
<organism evidence="5 6">
    <name type="scientific">Perkinsus olseni</name>
    <name type="common">Perkinsus atlanticus</name>
    <dbReference type="NCBI Taxonomy" id="32597"/>
    <lineage>
        <taxon>Eukaryota</taxon>
        <taxon>Sar</taxon>
        <taxon>Alveolata</taxon>
        <taxon>Perkinsozoa</taxon>
        <taxon>Perkinsea</taxon>
        <taxon>Perkinsida</taxon>
        <taxon>Perkinsidae</taxon>
        <taxon>Perkinsus</taxon>
    </lineage>
</organism>
<feature type="compositionally biased region" description="Polar residues" evidence="2">
    <location>
        <begin position="920"/>
        <end position="929"/>
    </location>
</feature>
<feature type="region of interest" description="Disordered" evidence="2">
    <location>
        <begin position="920"/>
        <end position="968"/>
    </location>
</feature>
<keyword evidence="3" id="KW-1133">Transmembrane helix</keyword>
<keyword evidence="3" id="KW-0472">Membrane</keyword>
<keyword evidence="1" id="KW-0479">Metal-binding</keyword>
<sequence length="974" mass="108861">MSAIGQQPPHSVMKLPSIGIIVMGVVLAVFGTWIFIQVYWSCSGGAALMTLGTSILGYPIIPGLGDTMDAVVTGGNLTDSMSGRPSFIEYISPHPPSSAGDGVEWSRIQCVGWHRNRSCAFDNIYYDKTDDTFYILLPSDPLLRGNIMRAPYDGKALQYHNSPITYHEDTGIPVTEDTIRELTNGCQRGITFRRFQPEIIFADGEEGLVSWRATIAKGDISALDGISVYFSLMWTWNVGHFMYDSIYPIWVTILRFGYGRDTINLLGYESYDSTSDDVNFPHWDLMRAFSHGGVSGLTSVVLDTNVTRMSRLLVGSRWMNHRHQLRHMGMPGSYSYENALYWYGQRILAGYGILDWDTALDPNTPIMIDDINKRCKGVITDNKRFSDEERSMLKTLADESKDLFGCDITYMNWKDYTFEEQIRLFSDMNIYISAVGTGLTRCHLIKPGGVIVQLPEMELTGNPPRYQVSYQAVHMATGSPHLNSVYYSRKLFNIFGRLVREGVVDAINRGINLARRGYPIPRPYGDGLSPTSQSYEDYCADSPDDCDFLTLARNGGWGVGTVPYMNGRCQFCSWVDHFGLGPMWSGLGCIDERDNTTIHCPINLDRWRKVVPLDEHIAFEPECYEMEIPKMALVREKILSNATRRFRRDLTNDEALELLLDVPVPDCPFIPPSEPQTRVPPELMPNAQYFVCRDCVARAFPDLDTGHRDRRQTDHHSNPIIPEGDIESTLYDPNATERLEETRETPDDVTRNQDRLKAMERAKSQTFEIKRVTSTFFKVNTSGKVQNAPGQHGSLELSDLAVDDDDGTCKICMENPATIILLPCGHGGLCQGCAKDLVLAGKSCYICREEFTMLAEMSQKWPKSETIPATSDHELDEKAVKAEYLGRMIRPDALHHATSSARADDGRALLAASARATSGEDLNTVTSLSRPDDPDTDDSSATESPAAETSQPRRGVSSGTLVTTDRRETAIIAL</sequence>
<feature type="domain" description="RING-type" evidence="4">
    <location>
        <begin position="809"/>
        <end position="848"/>
    </location>
</feature>
<evidence type="ECO:0000256" key="3">
    <source>
        <dbReference type="SAM" id="Phobius"/>
    </source>
</evidence>
<feature type="transmembrane region" description="Helical" evidence="3">
    <location>
        <begin position="20"/>
        <end position="40"/>
    </location>
</feature>
<dbReference type="CDD" id="cd16649">
    <property type="entry name" value="mRING-HC-C3HC5_CGRF1-like"/>
    <property type="match status" value="1"/>
</dbReference>
<accession>A0A7J6NS81</accession>
<evidence type="ECO:0000256" key="1">
    <source>
        <dbReference type="PROSITE-ProRule" id="PRU00175"/>
    </source>
</evidence>
<dbReference type="InterPro" id="IPR045194">
    <property type="entry name" value="MGRN1/RNF157-like"/>
</dbReference>
<keyword evidence="3" id="KW-0812">Transmembrane</keyword>
<protein>
    <recommendedName>
        <fullName evidence="4">RING-type domain-containing protein</fullName>
    </recommendedName>
</protein>
<evidence type="ECO:0000313" key="6">
    <source>
        <dbReference type="Proteomes" id="UP000541610"/>
    </source>
</evidence>
<dbReference type="AlphaFoldDB" id="A0A7J6NS81"/>
<feature type="compositionally biased region" description="Basic and acidic residues" evidence="2">
    <location>
        <begin position="704"/>
        <end position="717"/>
    </location>
</feature>
<dbReference type="GO" id="GO:0016567">
    <property type="term" value="P:protein ubiquitination"/>
    <property type="evidence" value="ECO:0007669"/>
    <property type="project" value="TreeGrafter"/>
</dbReference>
<dbReference type="PROSITE" id="PS50089">
    <property type="entry name" value="ZF_RING_2"/>
    <property type="match status" value="1"/>
</dbReference>
<dbReference type="GO" id="GO:0061630">
    <property type="term" value="F:ubiquitin protein ligase activity"/>
    <property type="evidence" value="ECO:0007669"/>
    <property type="project" value="UniProtKB-EC"/>
</dbReference>
<gene>
    <name evidence="5" type="ORF">FOZ60_004947</name>
</gene>
<keyword evidence="1" id="KW-0862">Zinc</keyword>
<keyword evidence="1" id="KW-0863">Zinc-finger</keyword>
<dbReference type="OrthoDB" id="774873at2759"/>
<dbReference type="Gene3D" id="3.30.40.10">
    <property type="entry name" value="Zinc/RING finger domain, C3HC4 (zinc finger)"/>
    <property type="match status" value="1"/>
</dbReference>
<name>A0A7J6NS81_PEROL</name>
<dbReference type="PANTHER" id="PTHR22996">
    <property type="entry name" value="MAHOGUNIN"/>
    <property type="match status" value="1"/>
</dbReference>
<dbReference type="InterPro" id="IPR013083">
    <property type="entry name" value="Znf_RING/FYVE/PHD"/>
</dbReference>
<evidence type="ECO:0000259" key="4">
    <source>
        <dbReference type="PROSITE" id="PS50089"/>
    </source>
</evidence>
<feature type="region of interest" description="Disordered" evidence="2">
    <location>
        <begin position="704"/>
        <end position="728"/>
    </location>
</feature>
<proteinExistence type="predicted"/>